<evidence type="ECO:0000313" key="3">
    <source>
        <dbReference type="Proteomes" id="UP000273786"/>
    </source>
</evidence>
<organism evidence="2 3">
    <name type="scientific">Mesorhizobium tamadayense</name>
    <dbReference type="NCBI Taxonomy" id="425306"/>
    <lineage>
        <taxon>Bacteria</taxon>
        <taxon>Pseudomonadati</taxon>
        <taxon>Pseudomonadota</taxon>
        <taxon>Alphaproteobacteria</taxon>
        <taxon>Hyphomicrobiales</taxon>
        <taxon>Phyllobacteriaceae</taxon>
        <taxon>Mesorhizobium</taxon>
    </lineage>
</organism>
<name>A0A3P3EUF8_9HYPH</name>
<dbReference type="OrthoDB" id="9894270at2"/>
<proteinExistence type="predicted"/>
<comment type="caution">
    <text evidence="2">The sequence shown here is derived from an EMBL/GenBank/DDBJ whole genome shotgun (WGS) entry which is preliminary data.</text>
</comment>
<feature type="compositionally biased region" description="Basic and acidic residues" evidence="1">
    <location>
        <begin position="32"/>
        <end position="55"/>
    </location>
</feature>
<gene>
    <name evidence="2" type="ORF">EH240_34085</name>
</gene>
<sequence length="69" mass="7842">MKLAWLNPPSAGWASTPEAARNQANGLRRLKEKKERQARKAQEEQPEEGLRRFLKADPAVEETMQRAGL</sequence>
<feature type="region of interest" description="Disordered" evidence="1">
    <location>
        <begin position="31"/>
        <end position="69"/>
    </location>
</feature>
<dbReference type="AlphaFoldDB" id="A0A3P3EUF8"/>
<dbReference type="RefSeq" id="WP_125006758.1">
    <property type="nucleotide sequence ID" value="NZ_RQXT01000077.1"/>
</dbReference>
<protein>
    <submittedName>
        <fullName evidence="2">Uncharacterized protein</fullName>
    </submittedName>
</protein>
<feature type="region of interest" description="Disordered" evidence="1">
    <location>
        <begin position="1"/>
        <end position="20"/>
    </location>
</feature>
<dbReference type="Proteomes" id="UP000273786">
    <property type="component" value="Unassembled WGS sequence"/>
</dbReference>
<keyword evidence="3" id="KW-1185">Reference proteome</keyword>
<reference evidence="2 3" key="1">
    <citation type="submission" date="2018-11" db="EMBL/GenBank/DDBJ databases">
        <title>the genome of Mesorhizobium tamadayense DSM 28320.</title>
        <authorList>
            <person name="Gao J."/>
        </authorList>
    </citation>
    <scope>NUCLEOTIDE SEQUENCE [LARGE SCALE GENOMIC DNA]</scope>
    <source>
        <strain evidence="2 3">DSM 28320</strain>
    </source>
</reference>
<dbReference type="EMBL" id="RQXT01000077">
    <property type="protein sequence ID" value="RRH89472.1"/>
    <property type="molecule type" value="Genomic_DNA"/>
</dbReference>
<evidence type="ECO:0000313" key="2">
    <source>
        <dbReference type="EMBL" id="RRH89472.1"/>
    </source>
</evidence>
<accession>A0A3P3EUF8</accession>
<evidence type="ECO:0000256" key="1">
    <source>
        <dbReference type="SAM" id="MobiDB-lite"/>
    </source>
</evidence>